<dbReference type="SUPFAM" id="SSF53850">
    <property type="entry name" value="Periplasmic binding protein-like II"/>
    <property type="match status" value="1"/>
</dbReference>
<organism evidence="1">
    <name type="scientific">marine sediment metagenome</name>
    <dbReference type="NCBI Taxonomy" id="412755"/>
    <lineage>
        <taxon>unclassified sequences</taxon>
        <taxon>metagenomes</taxon>
        <taxon>ecological metagenomes</taxon>
    </lineage>
</organism>
<evidence type="ECO:0008006" key="2">
    <source>
        <dbReference type="Google" id="ProtNLM"/>
    </source>
</evidence>
<name>A0A0F9K183_9ZZZZ</name>
<sequence>FYPVKSSAQKTITWPEVDFPPYDIQSGPDKDKGILNEILIIIQQGLSEYQHERGDLINFNRMWKLLQQGEKICYPGVMRSRNTESIGHLSVPVGVAPYIPSFVFIIKKDKSHLFENQSVLSLKDVLKKSNLHLGIASRGYGSRINAILDKQKGESHIHVRSGSGNFSALMEMLFKDRLDYVLGYSHEAVYQAKLMNRENEISIINITETAGDVIVGRVICPKTDWGRKIIKKSNAFLKKKQSIQKIRDIVLKWVNPKLREDFRKKFDDVITTDTWTSVDQ</sequence>
<proteinExistence type="predicted"/>
<feature type="non-terminal residue" evidence="1">
    <location>
        <position position="1"/>
    </location>
</feature>
<comment type="caution">
    <text evidence="1">The sequence shown here is derived from an EMBL/GenBank/DDBJ whole genome shotgun (WGS) entry which is preliminary data.</text>
</comment>
<gene>
    <name evidence="1" type="ORF">LCGC14_1691240</name>
</gene>
<protein>
    <recommendedName>
        <fullName evidence="2">Solute-binding protein family 3/N-terminal domain-containing protein</fullName>
    </recommendedName>
</protein>
<dbReference type="EMBL" id="LAZR01014795">
    <property type="protein sequence ID" value="KKM15913.1"/>
    <property type="molecule type" value="Genomic_DNA"/>
</dbReference>
<evidence type="ECO:0000313" key="1">
    <source>
        <dbReference type="EMBL" id="KKM15913.1"/>
    </source>
</evidence>
<dbReference type="AlphaFoldDB" id="A0A0F9K183"/>
<reference evidence="1" key="1">
    <citation type="journal article" date="2015" name="Nature">
        <title>Complex archaea that bridge the gap between prokaryotes and eukaryotes.</title>
        <authorList>
            <person name="Spang A."/>
            <person name="Saw J.H."/>
            <person name="Jorgensen S.L."/>
            <person name="Zaremba-Niedzwiedzka K."/>
            <person name="Martijn J."/>
            <person name="Lind A.E."/>
            <person name="van Eijk R."/>
            <person name="Schleper C."/>
            <person name="Guy L."/>
            <person name="Ettema T.J."/>
        </authorList>
    </citation>
    <scope>NUCLEOTIDE SEQUENCE</scope>
</reference>
<accession>A0A0F9K183</accession>